<gene>
    <name evidence="2" type="ORF">J2W94_002070</name>
</gene>
<evidence type="ECO:0000313" key="2">
    <source>
        <dbReference type="EMBL" id="MDR6841785.1"/>
    </source>
</evidence>
<proteinExistence type="predicted"/>
<sequence>MHWLFLLLALGAMGIALKTSSTALMLVCLLASLGLFVAWIMGWYAARVGSNSRDESQMIDPAELRRLREIAEARKAGMQPPVEPPANS</sequence>
<accession>A0ABU1RTY0</accession>
<comment type="caution">
    <text evidence="2">The sequence shown here is derived from an EMBL/GenBank/DDBJ whole genome shotgun (WGS) entry which is preliminary data.</text>
</comment>
<protein>
    <submittedName>
        <fullName evidence="2">Uncharacterized protein</fullName>
    </submittedName>
</protein>
<feature type="transmembrane region" description="Helical" evidence="1">
    <location>
        <begin position="24"/>
        <end position="46"/>
    </location>
</feature>
<evidence type="ECO:0000256" key="1">
    <source>
        <dbReference type="SAM" id="Phobius"/>
    </source>
</evidence>
<keyword evidence="3" id="KW-1185">Reference proteome</keyword>
<evidence type="ECO:0000313" key="3">
    <source>
        <dbReference type="Proteomes" id="UP001254759"/>
    </source>
</evidence>
<keyword evidence="1" id="KW-0472">Membrane</keyword>
<dbReference type="RefSeq" id="WP_310092892.1">
    <property type="nucleotide sequence ID" value="NZ_JAVDTT010000002.1"/>
</dbReference>
<organism evidence="2 3">
    <name type="scientific">Pseudoxanthomonas sacheonensis</name>
    <dbReference type="NCBI Taxonomy" id="443615"/>
    <lineage>
        <taxon>Bacteria</taxon>
        <taxon>Pseudomonadati</taxon>
        <taxon>Pseudomonadota</taxon>
        <taxon>Gammaproteobacteria</taxon>
        <taxon>Lysobacterales</taxon>
        <taxon>Lysobacteraceae</taxon>
        <taxon>Pseudoxanthomonas</taxon>
    </lineage>
</organism>
<dbReference type="EMBL" id="JAVDTT010000002">
    <property type="protein sequence ID" value="MDR6841785.1"/>
    <property type="molecule type" value="Genomic_DNA"/>
</dbReference>
<name>A0ABU1RTY0_9GAMM</name>
<keyword evidence="1" id="KW-0812">Transmembrane</keyword>
<dbReference type="Proteomes" id="UP001254759">
    <property type="component" value="Unassembled WGS sequence"/>
</dbReference>
<reference evidence="2 3" key="1">
    <citation type="submission" date="2023-07" db="EMBL/GenBank/DDBJ databases">
        <title>Sorghum-associated microbial communities from plants grown in Nebraska, USA.</title>
        <authorList>
            <person name="Schachtman D."/>
        </authorList>
    </citation>
    <scope>NUCLEOTIDE SEQUENCE [LARGE SCALE GENOMIC DNA]</scope>
    <source>
        <strain evidence="2 3">BE107</strain>
    </source>
</reference>
<keyword evidence="1" id="KW-1133">Transmembrane helix</keyword>